<dbReference type="InterPro" id="IPR018259">
    <property type="entry name" value="Ribosomal_eL21_CS"/>
</dbReference>
<dbReference type="InterPro" id="IPR008991">
    <property type="entry name" value="Translation_prot_SH3-like_sf"/>
</dbReference>
<feature type="region of interest" description="Disordered" evidence="6">
    <location>
        <begin position="1"/>
        <end position="35"/>
    </location>
</feature>
<dbReference type="STRING" id="392421.SAMN04488694_10545"/>
<evidence type="ECO:0000313" key="10">
    <source>
        <dbReference type="Proteomes" id="UP000324021"/>
    </source>
</evidence>
<dbReference type="GO" id="GO:0006412">
    <property type="term" value="P:translation"/>
    <property type="evidence" value="ECO:0007669"/>
    <property type="project" value="UniProtKB-UniRule"/>
</dbReference>
<dbReference type="GO" id="GO:1990904">
    <property type="term" value="C:ribonucleoprotein complex"/>
    <property type="evidence" value="ECO:0007669"/>
    <property type="project" value="UniProtKB-KW"/>
</dbReference>
<accession>A0A1G6SIW8</accession>
<evidence type="ECO:0000256" key="2">
    <source>
        <dbReference type="ARBA" id="ARBA00022980"/>
    </source>
</evidence>
<protein>
    <recommendedName>
        <fullName evidence="4 5">Large ribosomal subunit protein eL21</fullName>
    </recommendedName>
</protein>
<reference evidence="8" key="2">
    <citation type="submission" date="2016-10" db="EMBL/GenBank/DDBJ databases">
        <authorList>
            <person name="de Groot N.N."/>
        </authorList>
    </citation>
    <scope>NUCLEOTIDE SEQUENCE [LARGE SCALE GENOMIC DNA]</scope>
    <source>
        <strain evidence="8">CDM_6</strain>
    </source>
</reference>
<evidence type="ECO:0000313" key="8">
    <source>
        <dbReference type="EMBL" id="SET28043.1"/>
    </source>
</evidence>
<dbReference type="RefSeq" id="WP_092931380.1">
    <property type="nucleotide sequence ID" value="NZ_FMZP01000014.1"/>
</dbReference>
<evidence type="ECO:0000256" key="6">
    <source>
        <dbReference type="SAM" id="MobiDB-lite"/>
    </source>
</evidence>
<dbReference type="NCBIfam" id="NF003303">
    <property type="entry name" value="PRK04306.1"/>
    <property type="match status" value="1"/>
</dbReference>
<comment type="similarity">
    <text evidence="1 5">Belongs to the eukaryotic ribosomal protein eL21 family.</text>
</comment>
<dbReference type="InterPro" id="IPR036948">
    <property type="entry name" value="Ribosomal_eL21_sf"/>
</dbReference>
<evidence type="ECO:0000256" key="4">
    <source>
        <dbReference type="ARBA" id="ARBA00035219"/>
    </source>
</evidence>
<organism evidence="7 10">
    <name type="scientific">Natrinema hispanicum</name>
    <dbReference type="NCBI Taxonomy" id="392421"/>
    <lineage>
        <taxon>Archaea</taxon>
        <taxon>Methanobacteriati</taxon>
        <taxon>Methanobacteriota</taxon>
        <taxon>Stenosarchaea group</taxon>
        <taxon>Halobacteria</taxon>
        <taxon>Halobacteriales</taxon>
        <taxon>Natrialbaceae</taxon>
        <taxon>Natrinema</taxon>
    </lineage>
</organism>
<dbReference type="PROSITE" id="PS01171">
    <property type="entry name" value="RIBOSOMAL_L21E"/>
    <property type="match status" value="1"/>
</dbReference>
<keyword evidence="2 5" id="KW-0689">Ribosomal protein</keyword>
<name>A0A1G6SIW8_9EURY</name>
<dbReference type="EMBL" id="FMZP01000014">
    <property type="protein sequence ID" value="SDD16799.1"/>
    <property type="molecule type" value="Genomic_DNA"/>
</dbReference>
<keyword evidence="3 5" id="KW-0687">Ribonucleoprotein</keyword>
<dbReference type="Pfam" id="PF01157">
    <property type="entry name" value="Ribosomal_L21e"/>
    <property type="match status" value="1"/>
</dbReference>
<dbReference type="Proteomes" id="UP000199320">
    <property type="component" value="Unassembled WGS sequence"/>
</dbReference>
<dbReference type="EMBL" id="FOIC01000005">
    <property type="protein sequence ID" value="SET28043.1"/>
    <property type="molecule type" value="Genomic_DNA"/>
</dbReference>
<dbReference type="HAMAP" id="MF_00369">
    <property type="entry name" value="Ribosomal_eL21"/>
    <property type="match status" value="1"/>
</dbReference>
<dbReference type="GO" id="GO:0003735">
    <property type="term" value="F:structural constituent of ribosome"/>
    <property type="evidence" value="ECO:0007669"/>
    <property type="project" value="InterPro"/>
</dbReference>
<dbReference type="Gene3D" id="2.30.30.70">
    <property type="entry name" value="Ribosomal protein L21"/>
    <property type="match status" value="1"/>
</dbReference>
<evidence type="ECO:0000256" key="3">
    <source>
        <dbReference type="ARBA" id="ARBA00023274"/>
    </source>
</evidence>
<evidence type="ECO:0000313" key="7">
    <source>
        <dbReference type="EMBL" id="SDD16799.1"/>
    </source>
</evidence>
<dbReference type="InterPro" id="IPR001147">
    <property type="entry name" value="Ribosomal_eL21"/>
</dbReference>
<evidence type="ECO:0000313" key="9">
    <source>
        <dbReference type="Proteomes" id="UP000199320"/>
    </source>
</evidence>
<proteinExistence type="inferred from homology"/>
<keyword evidence="9" id="KW-1185">Reference proteome</keyword>
<evidence type="ECO:0000256" key="1">
    <source>
        <dbReference type="ARBA" id="ARBA00008427"/>
    </source>
</evidence>
<dbReference type="SUPFAM" id="SSF50104">
    <property type="entry name" value="Translation proteins SH3-like domain"/>
    <property type="match status" value="1"/>
</dbReference>
<reference evidence="9 10" key="1">
    <citation type="submission" date="2016-10" db="EMBL/GenBank/DDBJ databases">
        <authorList>
            <person name="Varghese N."/>
            <person name="Submissions S."/>
        </authorList>
    </citation>
    <scope>NUCLEOTIDE SEQUENCE [LARGE SCALE GENOMIC DNA]</scope>
    <source>
        <strain evidence="7 10">CDM_1</strain>
        <strain evidence="9">CDM_6</strain>
    </source>
</reference>
<gene>
    <name evidence="5" type="primary">rpl21e</name>
    <name evidence="8" type="ORF">SAMN04488694_10545</name>
    <name evidence="7" type="ORF">SAMN05192552_101445</name>
</gene>
<dbReference type="AlphaFoldDB" id="A0A1G6SIW8"/>
<dbReference type="GO" id="GO:0005840">
    <property type="term" value="C:ribosome"/>
    <property type="evidence" value="ECO:0007669"/>
    <property type="project" value="UniProtKB-KW"/>
</dbReference>
<dbReference type="OrthoDB" id="6295at2157"/>
<sequence>MPKSNGPRQGTRRKLANDPRDRGTSPPQRAIQEYEEGEKVHLKIDPSVPDGRFHPRFDGLTGEVVGKQGSAFKVQINDGGKDKTLLVTAAHMRAQNQEKSRI</sequence>
<dbReference type="Proteomes" id="UP000324021">
    <property type="component" value="Unassembled WGS sequence"/>
</dbReference>
<evidence type="ECO:0000256" key="5">
    <source>
        <dbReference type="HAMAP-Rule" id="MF_00369"/>
    </source>
</evidence>
<dbReference type="InterPro" id="IPR022856">
    <property type="entry name" value="Ribosomal_eL21_arc"/>
</dbReference>